<dbReference type="PANTHER" id="PTHR15615:SF27">
    <property type="entry name" value="PHO85 CYCLIN CLG1"/>
    <property type="match status" value="1"/>
</dbReference>
<keyword evidence="2" id="KW-1185">Reference proteome</keyword>
<gene>
    <name evidence="1" type="ORF">CAAN4_E12662</name>
</gene>
<accession>A0ABP0EFU1</accession>
<organism evidence="1 2">
    <name type="scientific">[Candida] anglica</name>
    <dbReference type="NCBI Taxonomy" id="148631"/>
    <lineage>
        <taxon>Eukaryota</taxon>
        <taxon>Fungi</taxon>
        <taxon>Dikarya</taxon>
        <taxon>Ascomycota</taxon>
        <taxon>Saccharomycotina</taxon>
        <taxon>Pichiomycetes</taxon>
        <taxon>Debaryomycetaceae</taxon>
        <taxon>Kurtzmaniella</taxon>
    </lineage>
</organism>
<evidence type="ECO:0008006" key="3">
    <source>
        <dbReference type="Google" id="ProtNLM"/>
    </source>
</evidence>
<dbReference type="EMBL" id="OZ004257">
    <property type="protein sequence ID" value="CAK7908977.1"/>
    <property type="molecule type" value="Genomic_DNA"/>
</dbReference>
<name>A0ABP0EFU1_9ASCO</name>
<reference evidence="1 2" key="1">
    <citation type="submission" date="2024-01" db="EMBL/GenBank/DDBJ databases">
        <authorList>
            <consortium name="Genoscope - CEA"/>
            <person name="William W."/>
        </authorList>
    </citation>
    <scope>NUCLEOTIDE SEQUENCE [LARGE SCALE GENOMIC DNA]</scope>
    <source>
        <strain evidence="1 2">29B2s-10</strain>
    </source>
</reference>
<evidence type="ECO:0000313" key="1">
    <source>
        <dbReference type="EMBL" id="CAK7908977.1"/>
    </source>
</evidence>
<dbReference type="InterPro" id="IPR013922">
    <property type="entry name" value="Cyclin_PHO80-like"/>
</dbReference>
<dbReference type="CDD" id="cd20557">
    <property type="entry name" value="CYCLIN_ScPCL1-like"/>
    <property type="match status" value="1"/>
</dbReference>
<dbReference type="Gene3D" id="1.10.472.10">
    <property type="entry name" value="Cyclin-like"/>
    <property type="match status" value="1"/>
</dbReference>
<sequence length="373" mass="41253">MYSYHQHQPSLVQTAPQSGYYHQNLGTAGHRASSSLSYIPSYSYAYPQQYQQYPPIQDNVNVSATAANTAAATAAAAAAANPAESNGGISPVLEYNIDNMATFLSWCTFGMLKQNRNPTKEFDNLVVSVLFATRLPKSTIIIALEYMNQRYSSAVLGNLSETEIFTVLIIALILANKFNDDNTFTNRSWCGAAGLSLEVVNAEEKLWLEEVRWQLNVVNFESNIRTLEECWTTWLEKYTVKTTQPQIGSQLAAASPAVVSPSSQNYYNTNQATTSIPSSPILHDYTAPTTNYYSPVVPSSSPIKYAADSIWSYVPQQQQQQQPLPSTNSANIWSYTPPAYQYTAPHVASHVSDPYSAGFVGYSNPYYYNMASC</sequence>
<protein>
    <recommendedName>
        <fullName evidence="3">Cyclin N-terminal domain-containing protein</fullName>
    </recommendedName>
</protein>
<proteinExistence type="predicted"/>
<dbReference type="PANTHER" id="PTHR15615">
    <property type="match status" value="1"/>
</dbReference>
<dbReference type="Proteomes" id="UP001497600">
    <property type="component" value="Chromosome E"/>
</dbReference>
<evidence type="ECO:0000313" key="2">
    <source>
        <dbReference type="Proteomes" id="UP001497600"/>
    </source>
</evidence>